<keyword evidence="3" id="KW-1185">Reference proteome</keyword>
<dbReference type="PANTHER" id="PTHR36847:SF1">
    <property type="entry name" value="AMIDOLIGASE ENZYME"/>
    <property type="match status" value="1"/>
</dbReference>
<dbReference type="AlphaFoldDB" id="A0A2J6QK48"/>
<evidence type="ECO:0000313" key="3">
    <source>
        <dbReference type="Proteomes" id="UP000235672"/>
    </source>
</evidence>
<name>A0A2J6QK48_9HELO</name>
<organism evidence="2 3">
    <name type="scientific">Hyaloscypha hepaticicola</name>
    <dbReference type="NCBI Taxonomy" id="2082293"/>
    <lineage>
        <taxon>Eukaryota</taxon>
        <taxon>Fungi</taxon>
        <taxon>Dikarya</taxon>
        <taxon>Ascomycota</taxon>
        <taxon>Pezizomycotina</taxon>
        <taxon>Leotiomycetes</taxon>
        <taxon>Helotiales</taxon>
        <taxon>Hyaloscyphaceae</taxon>
        <taxon>Hyaloscypha</taxon>
    </lineage>
</organism>
<sequence length="867" mass="95852">MIAPLSKEPLTWGVELEFVFAFHETQLDLNPFTDFSTVPAVTHPTVPNKKLAYRFRRYVLGFKNLIPWDRLPHRVYNSWGLHNNGKNPRLQPYNKEVHYVLERLLKEKCPSIDTRIEESEPINEKDNGMYEDNQWLLMRDYSVCGVGSKNIPAWLPRVAAAEAADWDSYGLELVSPIFNTGPNQGYNDIAQILEATKGKSSDLTGAFITNQCALHVHVGAPKDLRVLKELAVLIIVYESDISKLHPHCRRPEHPNARYAVESNRLRFLHQDKEDETRYTYGDLDVSNAALVRQPEDFLANIRAQIEACSTPQELALLMNWPAHGLGNELGNRARQVNFTAAARPPTAPYTVEFRQARGTLDASDVQKWVEFCTGLVRVARFYVDNPGRFPMKTFKGFRVVEDEEPVAERFYIMDLMNDMGMSEENKEYWRVRIAKFAARGGPLDRVDYEKEVGNGDDGEGIPGDGTDDDPGEGPCRVGSLGNSSGGQNGAGNSGRNSNPGKVSPGVNNGSGRGKSLPQSSPNGGRKSPKTGKKRSRDDDNEDDEEEAANSKKRKKTAGNKNADETTGGAPPGGESAGGENSGACNPDGNNPSSKALGKRKAQDDTDKDFEDDEEQQGHASKKQKKDGEEEGGQDGNNSNENMPQISQSTVAPIATTLANLFSYVAHFLQALPADSPPVIPPDIMRPVEGMVAPLGLMSPDDAMIYHDVKPFAWEVQGFHLRYWQADRTGYTIGQRRYVCSVLALLGSMRNQYPDSPYAAISAEELLALFDRVVGRRVCDDAEDNELADLMDAWTGNEFRVVIVSTAYGNRSAYRAGILEQQTQFGRNLYVHWTATGQSGISGGHWESMRRRPTPRPDPSGAAGPNSS</sequence>
<feature type="compositionally biased region" description="Acidic residues" evidence="1">
    <location>
        <begin position="538"/>
        <end position="547"/>
    </location>
</feature>
<evidence type="ECO:0000256" key="1">
    <source>
        <dbReference type="SAM" id="MobiDB-lite"/>
    </source>
</evidence>
<reference evidence="2 3" key="1">
    <citation type="submission" date="2016-05" db="EMBL/GenBank/DDBJ databases">
        <title>A degradative enzymes factory behind the ericoid mycorrhizal symbiosis.</title>
        <authorList>
            <consortium name="DOE Joint Genome Institute"/>
            <person name="Martino E."/>
            <person name="Morin E."/>
            <person name="Grelet G."/>
            <person name="Kuo A."/>
            <person name="Kohler A."/>
            <person name="Daghino S."/>
            <person name="Barry K."/>
            <person name="Choi C."/>
            <person name="Cichocki N."/>
            <person name="Clum A."/>
            <person name="Copeland A."/>
            <person name="Hainaut M."/>
            <person name="Haridas S."/>
            <person name="Labutti K."/>
            <person name="Lindquist E."/>
            <person name="Lipzen A."/>
            <person name="Khouja H.-R."/>
            <person name="Murat C."/>
            <person name="Ohm R."/>
            <person name="Olson A."/>
            <person name="Spatafora J."/>
            <person name="Veneault-Fourrey C."/>
            <person name="Henrissat B."/>
            <person name="Grigoriev I."/>
            <person name="Martin F."/>
            <person name="Perotto S."/>
        </authorList>
    </citation>
    <scope>NUCLEOTIDE SEQUENCE [LARGE SCALE GENOMIC DNA]</scope>
    <source>
        <strain evidence="2 3">UAMH 7357</strain>
    </source>
</reference>
<dbReference type="STRING" id="1745343.A0A2J6QK48"/>
<feature type="compositionally biased region" description="Low complexity" evidence="1">
    <location>
        <begin position="472"/>
        <end position="482"/>
    </location>
</feature>
<protein>
    <recommendedName>
        <fullName evidence="4">Amidoligase enzyme</fullName>
    </recommendedName>
</protein>
<accession>A0A2J6QK48</accession>
<dbReference type="PANTHER" id="PTHR36847">
    <property type="entry name" value="AMIDOLIGASE ENZYME"/>
    <property type="match status" value="1"/>
</dbReference>
<feature type="compositionally biased region" description="Acidic residues" evidence="1">
    <location>
        <begin position="454"/>
        <end position="471"/>
    </location>
</feature>
<evidence type="ECO:0008006" key="4">
    <source>
        <dbReference type="Google" id="ProtNLM"/>
    </source>
</evidence>
<dbReference type="Proteomes" id="UP000235672">
    <property type="component" value="Unassembled WGS sequence"/>
</dbReference>
<feature type="compositionally biased region" description="Gly residues" evidence="1">
    <location>
        <begin position="569"/>
        <end position="580"/>
    </location>
</feature>
<feature type="compositionally biased region" description="Acidic residues" evidence="1">
    <location>
        <begin position="605"/>
        <end position="614"/>
    </location>
</feature>
<dbReference type="Pfam" id="PF12224">
    <property type="entry name" value="Amidoligase_2"/>
    <property type="match status" value="1"/>
</dbReference>
<feature type="region of interest" description="Disordered" evidence="1">
    <location>
        <begin position="840"/>
        <end position="867"/>
    </location>
</feature>
<dbReference type="InterPro" id="IPR022025">
    <property type="entry name" value="Amidoligase_2"/>
</dbReference>
<dbReference type="EMBL" id="KZ613467">
    <property type="protein sequence ID" value="PMD26652.1"/>
    <property type="molecule type" value="Genomic_DNA"/>
</dbReference>
<evidence type="ECO:0000313" key="2">
    <source>
        <dbReference type="EMBL" id="PMD26652.1"/>
    </source>
</evidence>
<proteinExistence type="predicted"/>
<feature type="region of interest" description="Disordered" evidence="1">
    <location>
        <begin position="446"/>
        <end position="644"/>
    </location>
</feature>
<gene>
    <name evidence="2" type="ORF">NA56DRAFT_697881</name>
</gene>
<dbReference type="OrthoDB" id="412402at2759"/>
<feature type="compositionally biased region" description="Gly residues" evidence="1">
    <location>
        <begin position="483"/>
        <end position="492"/>
    </location>
</feature>